<dbReference type="EMBL" id="PVTD01000009">
    <property type="protein sequence ID" value="PRY21510.1"/>
    <property type="molecule type" value="Genomic_DNA"/>
</dbReference>
<comment type="caution">
    <text evidence="1">The sequence shown here is derived from an EMBL/GenBank/DDBJ whole genome shotgun (WGS) entry which is preliminary data.</text>
</comment>
<evidence type="ECO:0000313" key="2">
    <source>
        <dbReference type="Proteomes" id="UP000239480"/>
    </source>
</evidence>
<protein>
    <submittedName>
        <fullName evidence="1">Uncharacterized protein</fullName>
    </submittedName>
</protein>
<gene>
    <name evidence="1" type="ORF">CLV78_109123</name>
</gene>
<reference evidence="1 2" key="1">
    <citation type="submission" date="2018-03" db="EMBL/GenBank/DDBJ databases">
        <title>Genomic Encyclopedia of Archaeal and Bacterial Type Strains, Phase II (KMG-II): from individual species to whole genera.</title>
        <authorList>
            <person name="Goeker M."/>
        </authorList>
    </citation>
    <scope>NUCLEOTIDE SEQUENCE [LARGE SCALE GENOMIC DNA]</scope>
    <source>
        <strain evidence="1 2">DSM 29328</strain>
    </source>
</reference>
<dbReference type="AlphaFoldDB" id="A0A2T0RK78"/>
<dbReference type="OrthoDB" id="7841353at2"/>
<organism evidence="1 2">
    <name type="scientific">Aliiruegeria haliotis</name>
    <dbReference type="NCBI Taxonomy" id="1280846"/>
    <lineage>
        <taxon>Bacteria</taxon>
        <taxon>Pseudomonadati</taxon>
        <taxon>Pseudomonadota</taxon>
        <taxon>Alphaproteobacteria</taxon>
        <taxon>Rhodobacterales</taxon>
        <taxon>Roseobacteraceae</taxon>
        <taxon>Aliiruegeria</taxon>
    </lineage>
</organism>
<evidence type="ECO:0000313" key="1">
    <source>
        <dbReference type="EMBL" id="PRY21510.1"/>
    </source>
</evidence>
<name>A0A2T0RK78_9RHOB</name>
<keyword evidence="2" id="KW-1185">Reference proteome</keyword>
<proteinExistence type="predicted"/>
<accession>A0A2T0RK78</accession>
<dbReference type="RefSeq" id="WP_106206766.1">
    <property type="nucleotide sequence ID" value="NZ_PVTD01000009.1"/>
</dbReference>
<sequence>MFGQVGNWRTWCASATFWIAVSTVAAAIFVAIQAWYARAQVVAESSSRVLEQRLDICFDTVDAAGQLDAELRQLAREGMHADTWPPRVMAGSSEELIRFQTRVPPLLSELENGLMKAEILGTLDTHRAYLEQQISGLGEQLLSLNPRLADAAEPHPEVERVFTSLSEFIGAQYLVHEGCRTVAQRTI</sequence>
<dbReference type="Proteomes" id="UP000239480">
    <property type="component" value="Unassembled WGS sequence"/>
</dbReference>